<keyword evidence="3" id="KW-1185">Reference proteome</keyword>
<dbReference type="EMBL" id="LXQA010091209">
    <property type="protein sequence ID" value="MCI14163.1"/>
    <property type="molecule type" value="Genomic_DNA"/>
</dbReference>
<comment type="caution">
    <text evidence="2">The sequence shown here is derived from an EMBL/GenBank/DDBJ whole genome shotgun (WGS) entry which is preliminary data.</text>
</comment>
<dbReference type="Proteomes" id="UP000265520">
    <property type="component" value="Unassembled WGS sequence"/>
</dbReference>
<evidence type="ECO:0000313" key="2">
    <source>
        <dbReference type="EMBL" id="MCI14163.1"/>
    </source>
</evidence>
<evidence type="ECO:0000313" key="3">
    <source>
        <dbReference type="Proteomes" id="UP000265520"/>
    </source>
</evidence>
<sequence length="100" mass="10764">TNIASSSTNPIISLSPPDFLLVDIQGIVHAPANVDVANCSFNTIDDETLDLMDFGNESDLGFVENLPCVEGDDELAENPKKVGDENKHHTLEIAKRNGVT</sequence>
<protein>
    <submittedName>
        <fullName evidence="2">Uncharacterized protein</fullName>
    </submittedName>
</protein>
<feature type="non-terminal residue" evidence="2">
    <location>
        <position position="1"/>
    </location>
</feature>
<proteinExistence type="predicted"/>
<feature type="region of interest" description="Disordered" evidence="1">
    <location>
        <begin position="77"/>
        <end position="100"/>
    </location>
</feature>
<evidence type="ECO:0000256" key="1">
    <source>
        <dbReference type="SAM" id="MobiDB-lite"/>
    </source>
</evidence>
<organism evidence="2 3">
    <name type="scientific">Trifolium medium</name>
    <dbReference type="NCBI Taxonomy" id="97028"/>
    <lineage>
        <taxon>Eukaryota</taxon>
        <taxon>Viridiplantae</taxon>
        <taxon>Streptophyta</taxon>
        <taxon>Embryophyta</taxon>
        <taxon>Tracheophyta</taxon>
        <taxon>Spermatophyta</taxon>
        <taxon>Magnoliopsida</taxon>
        <taxon>eudicotyledons</taxon>
        <taxon>Gunneridae</taxon>
        <taxon>Pentapetalae</taxon>
        <taxon>rosids</taxon>
        <taxon>fabids</taxon>
        <taxon>Fabales</taxon>
        <taxon>Fabaceae</taxon>
        <taxon>Papilionoideae</taxon>
        <taxon>50 kb inversion clade</taxon>
        <taxon>NPAAA clade</taxon>
        <taxon>Hologalegina</taxon>
        <taxon>IRL clade</taxon>
        <taxon>Trifolieae</taxon>
        <taxon>Trifolium</taxon>
    </lineage>
</organism>
<reference evidence="2 3" key="1">
    <citation type="journal article" date="2018" name="Front. Plant Sci.">
        <title>Red Clover (Trifolium pratense) and Zigzag Clover (T. medium) - A Picture of Genomic Similarities and Differences.</title>
        <authorList>
            <person name="Dluhosova J."/>
            <person name="Istvanek J."/>
            <person name="Nedelnik J."/>
            <person name="Repkova J."/>
        </authorList>
    </citation>
    <scope>NUCLEOTIDE SEQUENCE [LARGE SCALE GENOMIC DNA]</scope>
    <source>
        <strain evidence="3">cv. 10/8</strain>
        <tissue evidence="2">Leaf</tissue>
    </source>
</reference>
<dbReference type="AlphaFoldDB" id="A0A392PPY4"/>
<accession>A0A392PPY4</accession>
<name>A0A392PPY4_9FABA</name>